<comment type="caution">
    <text evidence="2">The sequence shown here is derived from an EMBL/GenBank/DDBJ whole genome shotgun (WGS) entry which is preliminary data.</text>
</comment>
<proteinExistence type="predicted"/>
<keyword evidence="3" id="KW-1185">Reference proteome</keyword>
<feature type="compositionally biased region" description="Polar residues" evidence="1">
    <location>
        <begin position="147"/>
        <end position="158"/>
    </location>
</feature>
<organism evidence="2 3">
    <name type="scientific">Eumeta variegata</name>
    <name type="common">Bagworm moth</name>
    <name type="synonym">Eumeta japonica</name>
    <dbReference type="NCBI Taxonomy" id="151549"/>
    <lineage>
        <taxon>Eukaryota</taxon>
        <taxon>Metazoa</taxon>
        <taxon>Ecdysozoa</taxon>
        <taxon>Arthropoda</taxon>
        <taxon>Hexapoda</taxon>
        <taxon>Insecta</taxon>
        <taxon>Pterygota</taxon>
        <taxon>Neoptera</taxon>
        <taxon>Endopterygota</taxon>
        <taxon>Lepidoptera</taxon>
        <taxon>Glossata</taxon>
        <taxon>Ditrysia</taxon>
        <taxon>Tineoidea</taxon>
        <taxon>Psychidae</taxon>
        <taxon>Oiketicinae</taxon>
        <taxon>Eumeta</taxon>
    </lineage>
</organism>
<reference evidence="2 3" key="1">
    <citation type="journal article" date="2019" name="Commun. Biol.">
        <title>The bagworm genome reveals a unique fibroin gene that provides high tensile strength.</title>
        <authorList>
            <person name="Kono N."/>
            <person name="Nakamura H."/>
            <person name="Ohtoshi R."/>
            <person name="Tomita M."/>
            <person name="Numata K."/>
            <person name="Arakawa K."/>
        </authorList>
    </citation>
    <scope>NUCLEOTIDE SEQUENCE [LARGE SCALE GENOMIC DNA]</scope>
</reference>
<gene>
    <name evidence="2" type="ORF">EVAR_64143_1</name>
</gene>
<protein>
    <submittedName>
        <fullName evidence="2">Uncharacterized protein</fullName>
    </submittedName>
</protein>
<evidence type="ECO:0000256" key="1">
    <source>
        <dbReference type="SAM" id="MobiDB-lite"/>
    </source>
</evidence>
<accession>A0A4C2A2Y9</accession>
<name>A0A4C2A2Y9_EUMVA</name>
<sequence length="158" mass="17739">MVWIASTSIDAIVDNIPLSINVQLDGAHEVSSRLLQLTTWAHNCVNSRKQRIHSPSFSMLITFRPDPEFTRYSHANICAQQKRFIADSDAPRCGSLLKKCFRIKKKDSFASFLTECQFSPSELKPSRSWAGPVSKAAIRREREQSDAAVQSSRDLAKG</sequence>
<evidence type="ECO:0000313" key="2">
    <source>
        <dbReference type="EMBL" id="GBP94550.1"/>
    </source>
</evidence>
<dbReference type="Proteomes" id="UP000299102">
    <property type="component" value="Unassembled WGS sequence"/>
</dbReference>
<feature type="region of interest" description="Disordered" evidence="1">
    <location>
        <begin position="122"/>
        <end position="158"/>
    </location>
</feature>
<dbReference type="AlphaFoldDB" id="A0A4C2A2Y9"/>
<dbReference type="EMBL" id="BGZK01002517">
    <property type="protein sequence ID" value="GBP94550.1"/>
    <property type="molecule type" value="Genomic_DNA"/>
</dbReference>
<evidence type="ECO:0000313" key="3">
    <source>
        <dbReference type="Proteomes" id="UP000299102"/>
    </source>
</evidence>